<keyword evidence="1" id="KW-0479">Metal-binding</keyword>
<dbReference type="InterPro" id="IPR025258">
    <property type="entry name" value="RH_dom"/>
</dbReference>
<evidence type="ECO:0000313" key="7">
    <source>
        <dbReference type="EMBL" id="THD24425.1"/>
    </source>
</evidence>
<feature type="region of interest" description="Disordered" evidence="5">
    <location>
        <begin position="895"/>
        <end position="915"/>
    </location>
</feature>
<dbReference type="Proteomes" id="UP000230066">
    <property type="component" value="Unassembled WGS sequence"/>
</dbReference>
<gene>
    <name evidence="7" type="ORF">D915_004691</name>
</gene>
<reference evidence="7" key="1">
    <citation type="submission" date="2019-03" db="EMBL/GenBank/DDBJ databases">
        <title>Improved annotation for the trematode Fasciola hepatica.</title>
        <authorList>
            <person name="Choi Y.-J."/>
            <person name="Martin J."/>
            <person name="Mitreva M."/>
        </authorList>
    </citation>
    <scope>NUCLEOTIDE SEQUENCE [LARGE SCALE GENOMIC DNA]</scope>
</reference>
<evidence type="ECO:0000256" key="4">
    <source>
        <dbReference type="ARBA" id="ARBA00022833"/>
    </source>
</evidence>
<dbReference type="GO" id="GO:0008270">
    <property type="term" value="F:zinc ion binding"/>
    <property type="evidence" value="ECO:0007669"/>
    <property type="project" value="UniProtKB-KW"/>
</dbReference>
<dbReference type="PANTHER" id="PTHR12326:SF3">
    <property type="entry name" value="DIFFERENTIALLY EXPRESSED IN FDCP 8 HOMOLOG"/>
    <property type="match status" value="1"/>
</dbReference>
<proteinExistence type="predicted"/>
<accession>A0A4E0RCZ1</accession>
<evidence type="ECO:0000256" key="3">
    <source>
        <dbReference type="ARBA" id="ARBA00022771"/>
    </source>
</evidence>
<feature type="domain" description="Rubicon Homology" evidence="6">
    <location>
        <begin position="687"/>
        <end position="891"/>
    </location>
</feature>
<sequence>MSELKRPIKVLNGIYLPHEECANLTPGSVPVGEEATEHMLFSEPIYVPQLQLDLVILPFKVMNHVMQGVKPPGPVDQKRSEIVSVLCSSRNSRCRSVEPGPSVCSEATPNYSAVLSSNSRVHCHGSTPGSFSSEHLNCVHPATIQPKVMVKANSSGQLTSTEVHNFSSVWRPSSATSEPVDPEHDCSISGRVSNARLTRSVSPVDSRLSGFDELHPSTVRWWDHYSSSSINRKAVFTLDSSLDGDFTTWTRPGDAPDPRPIVEGKHLLLPGRSDFEDELVREVAHFELAEFVIGEMEALNAMTQADCLPVDNTESTNQVSSITRSVVFAHRHKTQTKGSSGGRKSTHSSLGFLAFVDPQNLRVTSSARNLQHLVKDDSHSPFAGPFGRIQQGMFVDAVESGRNLGQSNSFCRIETNCTRLLTPSSFAYEPDEAEPYADEVDLAQSRMVTTLASNLLTSCLERVATQPPDSPARQFLKELHQLLVVSCDADWAFRCPSGPGRPSTSELSPARALIPSNSVVICPFLSDSGGQRIDFLSLDPQRHCTTSQGDLSRRRRCHSFSSLDHKTSASVSVYPTRGDSPVRRSYISVRRTACPDRHTEVRRVDCKSNCHMEQPDLCTSSSSVRLESIDPVDGYSSINAICTPLAYDLLINAPVPKSRRKVILLNQKNCCAGCGLFVETPFLKRMRFCEFFGRFFCCVCHTNTLMILPGNIMTAWDFRALPVSNIARDRLNQLHRQPLLRITDFNPRVLQNQAALRNCFTLRKQGNMILPFVQLCQSAQSLLISLQALPAHWLSSPDLWSIADLCAVRDGLLDRELRRALQPIVDHLSTCTRCRAQGYVCEICHAGQILFPFGQVNTVSCPVCMACFHRSCLRSPKPDNCPRCLRRIQRQIQRRKQQQQQQCPSISEKKMMMQT</sequence>
<evidence type="ECO:0000256" key="5">
    <source>
        <dbReference type="SAM" id="MobiDB-lite"/>
    </source>
</evidence>
<dbReference type="InterPro" id="IPR051366">
    <property type="entry name" value="DEF8"/>
</dbReference>
<evidence type="ECO:0000256" key="2">
    <source>
        <dbReference type="ARBA" id="ARBA00022737"/>
    </source>
</evidence>
<protein>
    <recommendedName>
        <fullName evidence="6">Rubicon Homology domain-containing protein</fullName>
    </recommendedName>
</protein>
<keyword evidence="8" id="KW-1185">Reference proteome</keyword>
<keyword evidence="4" id="KW-0862">Zinc</keyword>
<evidence type="ECO:0000256" key="1">
    <source>
        <dbReference type="ARBA" id="ARBA00022723"/>
    </source>
</evidence>
<comment type="caution">
    <text evidence="7">The sequence shown here is derived from an EMBL/GenBank/DDBJ whole genome shotgun (WGS) entry which is preliminary data.</text>
</comment>
<keyword evidence="3" id="KW-0863">Zinc-finger</keyword>
<dbReference type="AlphaFoldDB" id="A0A4E0RCZ1"/>
<dbReference type="Pfam" id="PF13901">
    <property type="entry name" value="RH_dom"/>
    <property type="match status" value="1"/>
</dbReference>
<keyword evidence="2" id="KW-0677">Repeat</keyword>
<dbReference type="PANTHER" id="PTHR12326">
    <property type="entry name" value="PLECKSTRIN HOMOLOGY DOMAIN CONTAINING PROTEIN"/>
    <property type="match status" value="1"/>
</dbReference>
<organism evidence="7 8">
    <name type="scientific">Fasciola hepatica</name>
    <name type="common">Liver fluke</name>
    <dbReference type="NCBI Taxonomy" id="6192"/>
    <lineage>
        <taxon>Eukaryota</taxon>
        <taxon>Metazoa</taxon>
        <taxon>Spiralia</taxon>
        <taxon>Lophotrochozoa</taxon>
        <taxon>Platyhelminthes</taxon>
        <taxon>Trematoda</taxon>
        <taxon>Digenea</taxon>
        <taxon>Plagiorchiida</taxon>
        <taxon>Echinostomata</taxon>
        <taxon>Echinostomatoidea</taxon>
        <taxon>Fasciolidae</taxon>
        <taxon>Fasciola</taxon>
    </lineage>
</organism>
<dbReference type="EMBL" id="JXXN02001608">
    <property type="protein sequence ID" value="THD24425.1"/>
    <property type="molecule type" value="Genomic_DNA"/>
</dbReference>
<name>A0A4E0RCZ1_FASHE</name>
<dbReference type="SMART" id="SM01175">
    <property type="entry name" value="DUF4206"/>
    <property type="match status" value="1"/>
</dbReference>
<evidence type="ECO:0000313" key="8">
    <source>
        <dbReference type="Proteomes" id="UP000230066"/>
    </source>
</evidence>
<evidence type="ECO:0000259" key="6">
    <source>
        <dbReference type="SMART" id="SM01175"/>
    </source>
</evidence>